<proteinExistence type="predicted"/>
<evidence type="ECO:0000313" key="3">
    <source>
        <dbReference type="Proteomes" id="UP000343370"/>
    </source>
</evidence>
<keyword evidence="3" id="KW-1185">Reference proteome</keyword>
<dbReference type="Proteomes" id="UP000343370">
    <property type="component" value="Segment"/>
</dbReference>
<accession>A0A5Q2F3V3</accession>
<protein>
    <recommendedName>
        <fullName evidence="1">Cyanophage baseplate Pam3 plug gp18 domain-containing protein</fullName>
    </recommendedName>
</protein>
<sequence length="105" mass="11755">MLYLPIDKGLIPYTFQTTIGGEDFEFTVKYNARFDFFTMDISKNGQKVMNGDKIVYGRALFETIPDDAAIPKYPITPLSLSGPVERVGWKELSVNVFLVIGDPNG</sequence>
<gene>
    <name evidence="2" type="ORF">Sam112_gp18</name>
</gene>
<feature type="domain" description="Cyanophage baseplate Pam3 plug gp18" evidence="1">
    <location>
        <begin position="1"/>
        <end position="102"/>
    </location>
</feature>
<evidence type="ECO:0000313" key="2">
    <source>
        <dbReference type="EMBL" id="QGF21722.1"/>
    </source>
</evidence>
<reference evidence="2 3" key="1">
    <citation type="submission" date="2019-10" db="EMBL/GenBank/DDBJ databases">
        <authorList>
            <person name="Kazantseva O."/>
            <person name="Piligrimova E."/>
            <person name="Shadrin A."/>
            <person name="Zagorodny V."/>
        </authorList>
    </citation>
    <scope>NUCLEOTIDE SEQUENCE [LARGE SCALE GENOMIC DNA]</scope>
</reference>
<evidence type="ECO:0000259" key="1">
    <source>
        <dbReference type="Pfam" id="PF22479"/>
    </source>
</evidence>
<dbReference type="EMBL" id="MN604230">
    <property type="protein sequence ID" value="QGF21722.1"/>
    <property type="molecule type" value="Genomic_DNA"/>
</dbReference>
<name>A0A5Q2F3V3_9CAUD</name>
<organism evidence="2 3">
    <name type="scientific">Bacillus phage vB_BcM_Sam112</name>
    <dbReference type="NCBI Taxonomy" id="2663324"/>
    <lineage>
        <taxon>Viruses</taxon>
        <taxon>Duplodnaviria</taxon>
        <taxon>Heunggongvirae</taxon>
        <taxon>Uroviricota</taxon>
        <taxon>Caudoviricetes</taxon>
        <taxon>Trautnerviridae</taxon>
        <taxon>Prospektnaukivirus</taxon>
        <taxon>Prospektnaukivirus sam112</taxon>
    </lineage>
</organism>
<dbReference type="Pfam" id="PF22479">
    <property type="entry name" value="Pam3_gp18"/>
    <property type="match status" value="1"/>
</dbReference>
<dbReference type="InterPro" id="IPR054252">
    <property type="entry name" value="Pam3_gp18"/>
</dbReference>